<feature type="coiled-coil region" evidence="1">
    <location>
        <begin position="301"/>
        <end position="476"/>
    </location>
</feature>
<sequence>SSRAKPVAQCLLVMSSAAGKSKSELAAQVLEASLRNEREAREKLEKLVDAQQLQVEEHQHLRLKLEALVRLERDKVKELEQQLAGTQELAQGPQDTVRLQMVLQGRDKQLDDLSKEYTEKLKEAENNAFEATLAKQEVSTLRAEVSDSREELERSIRCEAQLRAQIFELRDQNQKLQESLGEEQARSSQVAQATAAMQAAEERSRALEKQMAEEKQDAKQEIDTFKVQTDESMSIKDQTIRHQTSAIEALTRELKERKVEIERLTDILASGDSEGNMPAKGVTRVFLPPLGPKPMEDVEVKKSIENLRKQLKAKESKLSKQTERLQGLGDLLEERDTQLQELSSARRDREKLRVRLADLEDAMKVQKKVLSRADAERRLIGQEARLKESERQIKELGESLHKERTERQVASCELRALEERLSRGADCAVSMDDANEAMTQELAEHRVQLAVQREQVDKLEATLAAAQADVRKLSERTRPEAEDVATLPQVQRKLRKLESVDQQLARDVLMHLQDRENRIEILNSTVALLRQTVEDLQPEKAETEALS</sequence>
<feature type="coiled-coil region" evidence="1">
    <location>
        <begin position="27"/>
        <end position="267"/>
    </location>
</feature>
<reference evidence="2" key="1">
    <citation type="submission" date="2023-08" db="EMBL/GenBank/DDBJ databases">
        <authorList>
            <person name="Chen Y."/>
            <person name="Shah S."/>
            <person name="Dougan E. K."/>
            <person name="Thang M."/>
            <person name="Chan C."/>
        </authorList>
    </citation>
    <scope>NUCLEOTIDE SEQUENCE</scope>
</reference>
<name>A0AA36MQM6_9DINO</name>
<dbReference type="Proteomes" id="UP001178507">
    <property type="component" value="Unassembled WGS sequence"/>
</dbReference>
<comment type="caution">
    <text evidence="2">The sequence shown here is derived from an EMBL/GenBank/DDBJ whole genome shotgun (WGS) entry which is preliminary data.</text>
</comment>
<keyword evidence="3" id="KW-1185">Reference proteome</keyword>
<keyword evidence="1" id="KW-0175">Coiled coil</keyword>
<evidence type="ECO:0000256" key="1">
    <source>
        <dbReference type="SAM" id="Coils"/>
    </source>
</evidence>
<dbReference type="AlphaFoldDB" id="A0AA36MQM6"/>
<evidence type="ECO:0000313" key="3">
    <source>
        <dbReference type="Proteomes" id="UP001178507"/>
    </source>
</evidence>
<gene>
    <name evidence="2" type="ORF">EVOR1521_LOCUS5641</name>
</gene>
<evidence type="ECO:0000313" key="2">
    <source>
        <dbReference type="EMBL" id="CAJ1376620.1"/>
    </source>
</evidence>
<accession>A0AA36MQM6</accession>
<protein>
    <submittedName>
        <fullName evidence="2">Uncharacterized protein</fullName>
    </submittedName>
</protein>
<organism evidence="2 3">
    <name type="scientific">Effrenium voratum</name>
    <dbReference type="NCBI Taxonomy" id="2562239"/>
    <lineage>
        <taxon>Eukaryota</taxon>
        <taxon>Sar</taxon>
        <taxon>Alveolata</taxon>
        <taxon>Dinophyceae</taxon>
        <taxon>Suessiales</taxon>
        <taxon>Symbiodiniaceae</taxon>
        <taxon>Effrenium</taxon>
    </lineage>
</organism>
<proteinExistence type="predicted"/>
<dbReference type="EMBL" id="CAUJNA010000409">
    <property type="protein sequence ID" value="CAJ1376620.1"/>
    <property type="molecule type" value="Genomic_DNA"/>
</dbReference>
<feature type="non-terminal residue" evidence="2">
    <location>
        <position position="547"/>
    </location>
</feature>